<reference evidence="2" key="2">
    <citation type="submission" date="2020-10" db="EMBL/GenBank/DDBJ databases">
        <title>Comparative genomics of the Acetobacterium genus.</title>
        <authorList>
            <person name="Marshall C."/>
            <person name="May H."/>
            <person name="Norman S."/>
        </authorList>
    </citation>
    <scope>NUCLEOTIDE SEQUENCE</scope>
    <source>
        <strain evidence="2">DER-2019</strain>
    </source>
</reference>
<accession>A0A923HQF2</accession>
<dbReference type="AlphaFoldDB" id="A0A923HQF2"/>
<reference evidence="2" key="1">
    <citation type="submission" date="2019-10" db="EMBL/GenBank/DDBJ databases">
        <authorList>
            <person name="Ross D.E."/>
            <person name="Gulliver D."/>
        </authorList>
    </citation>
    <scope>NUCLEOTIDE SEQUENCE</scope>
    <source>
        <strain evidence="2">DER-2019</strain>
    </source>
</reference>
<evidence type="ECO:0000313" key="3">
    <source>
        <dbReference type="Proteomes" id="UP000616595"/>
    </source>
</evidence>
<dbReference type="Gene3D" id="3.30.450.20">
    <property type="entry name" value="PAS domain"/>
    <property type="match status" value="1"/>
</dbReference>
<dbReference type="Proteomes" id="UP000616595">
    <property type="component" value="Unassembled WGS sequence"/>
</dbReference>
<keyword evidence="3" id="KW-1185">Reference proteome</keyword>
<dbReference type="Gene3D" id="3.30.70.270">
    <property type="match status" value="1"/>
</dbReference>
<evidence type="ECO:0000259" key="1">
    <source>
        <dbReference type="PROSITE" id="PS50887"/>
    </source>
</evidence>
<dbReference type="GO" id="GO:0005886">
    <property type="term" value="C:plasma membrane"/>
    <property type="evidence" value="ECO:0007669"/>
    <property type="project" value="TreeGrafter"/>
</dbReference>
<comment type="caution">
    <text evidence="2">The sequence shown here is derived from an EMBL/GenBank/DDBJ whole genome shotgun (WGS) entry which is preliminary data.</text>
</comment>
<dbReference type="InterPro" id="IPR000160">
    <property type="entry name" value="GGDEF_dom"/>
</dbReference>
<dbReference type="InterPro" id="IPR029787">
    <property type="entry name" value="Nucleotide_cyclase"/>
</dbReference>
<dbReference type="OrthoDB" id="9804955at2"/>
<evidence type="ECO:0000313" key="2">
    <source>
        <dbReference type="EMBL" id="MBC3886904.1"/>
    </source>
</evidence>
<dbReference type="GO" id="GO:1902201">
    <property type="term" value="P:negative regulation of bacterial-type flagellum-dependent cell motility"/>
    <property type="evidence" value="ECO:0007669"/>
    <property type="project" value="TreeGrafter"/>
</dbReference>
<dbReference type="SMART" id="SM00267">
    <property type="entry name" value="GGDEF"/>
    <property type="match status" value="1"/>
</dbReference>
<dbReference type="PANTHER" id="PTHR45138">
    <property type="entry name" value="REGULATORY COMPONENTS OF SENSORY TRANSDUCTION SYSTEM"/>
    <property type="match status" value="1"/>
</dbReference>
<dbReference type="Pfam" id="PF00990">
    <property type="entry name" value="GGDEF"/>
    <property type="match status" value="1"/>
</dbReference>
<dbReference type="InterPro" id="IPR043128">
    <property type="entry name" value="Rev_trsase/Diguanyl_cyclase"/>
</dbReference>
<sequence length="461" mass="53999">MDMEKFKRIILDNEDILMEKALKYGKERNYTKYTSTLKEAWRMSIAGLSKALVKVIEKNDIPEMGPDDDFTKSEVAEFGIIEAQKHRSRGVTLGMFLGFMKYYQQAYEDLIFESNFLPEEKRYCSLYIKRYFDQVEMGFAIEWSGLSEKHELEELQELNRAMTNEKNKYLTIFESIYDPIILVDEDNNIENINYKAAEVFFDVVVSGMKYYRNINNEKELGGLIDELNKFTDLNEKEVLLEKTIETKEGQKTYLIKFKKMLDVSEKYRGTVILFNDITERQKMDQILKRQNEKLEYYAFTDPMTGVSNRRTGLMILEKELAFEHRSGSPLSICFLDIDGLKMVNDTFGHEEGDNLINCITTIIKSTLRKIDTISRIGGDEFLVIFPGCFQLDVEKAIMRINDELKEYDKKSEKTYQHAFSYGIIELTENNKLSVNDVINAADKKMYANKLKKKNREEIHEF</sequence>
<dbReference type="GO" id="GO:0043709">
    <property type="term" value="P:cell adhesion involved in single-species biofilm formation"/>
    <property type="evidence" value="ECO:0007669"/>
    <property type="project" value="TreeGrafter"/>
</dbReference>
<dbReference type="PROSITE" id="PS50887">
    <property type="entry name" value="GGDEF"/>
    <property type="match status" value="1"/>
</dbReference>
<dbReference type="EMBL" id="WJBD01000001">
    <property type="protein sequence ID" value="MBC3886904.1"/>
    <property type="molecule type" value="Genomic_DNA"/>
</dbReference>
<organism evidence="2 3">
    <name type="scientific">Acetobacterium paludosum</name>
    <dbReference type="NCBI Taxonomy" id="52693"/>
    <lineage>
        <taxon>Bacteria</taxon>
        <taxon>Bacillati</taxon>
        <taxon>Bacillota</taxon>
        <taxon>Clostridia</taxon>
        <taxon>Eubacteriales</taxon>
        <taxon>Eubacteriaceae</taxon>
        <taxon>Acetobacterium</taxon>
    </lineage>
</organism>
<dbReference type="PANTHER" id="PTHR45138:SF9">
    <property type="entry name" value="DIGUANYLATE CYCLASE DGCM-RELATED"/>
    <property type="match status" value="1"/>
</dbReference>
<feature type="domain" description="GGDEF" evidence="1">
    <location>
        <begin position="328"/>
        <end position="461"/>
    </location>
</feature>
<name>A0A923HQF2_9FIRM</name>
<dbReference type="SUPFAM" id="SSF55073">
    <property type="entry name" value="Nucleotide cyclase"/>
    <property type="match status" value="1"/>
</dbReference>
<dbReference type="NCBIfam" id="TIGR00254">
    <property type="entry name" value="GGDEF"/>
    <property type="match status" value="1"/>
</dbReference>
<proteinExistence type="predicted"/>
<protein>
    <submittedName>
        <fullName evidence="2">Diguanylate cyclase</fullName>
    </submittedName>
</protein>
<dbReference type="InterPro" id="IPR050469">
    <property type="entry name" value="Diguanylate_Cyclase"/>
</dbReference>
<gene>
    <name evidence="2" type="ORF">GH810_01065</name>
</gene>
<dbReference type="CDD" id="cd01949">
    <property type="entry name" value="GGDEF"/>
    <property type="match status" value="1"/>
</dbReference>
<dbReference type="GO" id="GO:0052621">
    <property type="term" value="F:diguanylate cyclase activity"/>
    <property type="evidence" value="ECO:0007669"/>
    <property type="project" value="TreeGrafter"/>
</dbReference>
<dbReference type="RefSeq" id="WP_148565525.1">
    <property type="nucleotide sequence ID" value="NZ_RXYA01000001.1"/>
</dbReference>